<dbReference type="NCBIfam" id="TIGR03654">
    <property type="entry name" value="L6_bact"/>
    <property type="match status" value="1"/>
</dbReference>
<dbReference type="PROSITE" id="PS00525">
    <property type="entry name" value="RIBOSOMAL_L6_1"/>
    <property type="match status" value="1"/>
</dbReference>
<keyword evidence="1 5" id="KW-0699">rRNA-binding</keyword>
<dbReference type="GO" id="GO:0019843">
    <property type="term" value="F:rRNA binding"/>
    <property type="evidence" value="ECO:0007669"/>
    <property type="project" value="UniProtKB-UniRule"/>
</dbReference>
<evidence type="ECO:0000259" key="9">
    <source>
        <dbReference type="Pfam" id="PF00347"/>
    </source>
</evidence>
<dbReference type="HAMAP" id="MF_01365_B">
    <property type="entry name" value="Ribosomal_uL6_B"/>
    <property type="match status" value="1"/>
</dbReference>
<accession>H6RE29</accession>
<comment type="similarity">
    <text evidence="5 6">Belongs to the universal ribosomal protein uL6 family.</text>
</comment>
<evidence type="ECO:0000256" key="4">
    <source>
        <dbReference type="ARBA" id="ARBA00023274"/>
    </source>
</evidence>
<protein>
    <recommendedName>
        <fullName evidence="5">Large ribosomal subunit protein uL6</fullName>
    </recommendedName>
</protein>
<comment type="subunit">
    <text evidence="5">Part of the 50S ribosomal subunit.</text>
</comment>
<dbReference type="PRINTS" id="PR00059">
    <property type="entry name" value="RIBOSOMALL6"/>
</dbReference>
<keyword evidence="4 5" id="KW-0687">Ribonucleoprotein</keyword>
<dbReference type="Pfam" id="PF00347">
    <property type="entry name" value="Ribosomal_L6"/>
    <property type="match status" value="2"/>
</dbReference>
<comment type="function">
    <text evidence="5 7">This protein binds to the 23S rRNA, and is important in its secondary structure. It is located near the subunit interface in the base of the L7/L12 stalk, and near the tRNA binding site of the peptidyltransferase center.</text>
</comment>
<name>H6RE29_9BACT</name>
<feature type="domain" description="Large ribosomal subunit protein uL6 alpha-beta" evidence="9">
    <location>
        <begin position="91"/>
        <end position="169"/>
    </location>
</feature>
<dbReference type="InterPro" id="IPR036789">
    <property type="entry name" value="Ribosomal_uL6-like_a/b-dom_sf"/>
</dbReference>
<dbReference type="EMBL" id="FO117575">
    <property type="protein sequence ID" value="CCF99290.1"/>
    <property type="molecule type" value="Genomic_DNA"/>
</dbReference>
<feature type="region of interest" description="Disordered" evidence="8">
    <location>
        <begin position="162"/>
        <end position="184"/>
    </location>
</feature>
<evidence type="ECO:0000256" key="6">
    <source>
        <dbReference type="RuleBase" id="RU003869"/>
    </source>
</evidence>
<dbReference type="GO" id="GO:0022625">
    <property type="term" value="C:cytosolic large ribosomal subunit"/>
    <property type="evidence" value="ECO:0007669"/>
    <property type="project" value="UniProtKB-UniRule"/>
</dbReference>
<dbReference type="GO" id="GO:0002181">
    <property type="term" value="P:cytoplasmic translation"/>
    <property type="evidence" value="ECO:0007669"/>
    <property type="project" value="TreeGrafter"/>
</dbReference>
<dbReference type="PIRSF" id="PIRSF002162">
    <property type="entry name" value="Ribosomal_L6"/>
    <property type="match status" value="1"/>
</dbReference>
<dbReference type="InterPro" id="IPR019906">
    <property type="entry name" value="Ribosomal_uL6_bac-type"/>
</dbReference>
<dbReference type="InterPro" id="IPR020040">
    <property type="entry name" value="Ribosomal_uL6_a/b-dom"/>
</dbReference>
<dbReference type="PANTHER" id="PTHR11655:SF14">
    <property type="entry name" value="LARGE RIBOSOMAL SUBUNIT PROTEIN UL6M"/>
    <property type="match status" value="1"/>
</dbReference>
<reference evidence="10" key="1">
    <citation type="journal article" date="2012" name="Environ. Microbiol.">
        <title>Genomic content of uncultured Bacteroidetes from contrasting oceanic provinces in the North Atlantic Ocean.</title>
        <authorList>
            <person name="Gomez-Pereira P.R."/>
            <person name="Schuler M."/>
            <person name="Fuchs B.M."/>
            <person name="Bennke C."/>
            <person name="Teeling H."/>
            <person name="Waldmann J."/>
            <person name="Richter M."/>
            <person name="Barbe V."/>
            <person name="Bataille E."/>
            <person name="Glockner F.O."/>
            <person name="Amann R."/>
        </authorList>
    </citation>
    <scope>NUCLEOTIDE SEQUENCE</scope>
</reference>
<evidence type="ECO:0000256" key="7">
    <source>
        <dbReference type="RuleBase" id="RU003870"/>
    </source>
</evidence>
<feature type="compositionally biased region" description="Basic and acidic residues" evidence="8">
    <location>
        <begin position="162"/>
        <end position="176"/>
    </location>
</feature>
<keyword evidence="3 5" id="KW-0689">Ribosomal protein</keyword>
<reference evidence="10" key="2">
    <citation type="submission" date="2012-02" db="EMBL/GenBank/DDBJ databases">
        <authorList>
            <person name="Genoscope - CEA"/>
        </authorList>
    </citation>
    <scope>NUCLEOTIDE SEQUENCE</scope>
</reference>
<dbReference type="FunFam" id="3.90.930.12:FF:000002">
    <property type="entry name" value="50S ribosomal protein L6"/>
    <property type="match status" value="1"/>
</dbReference>
<dbReference type="PANTHER" id="PTHR11655">
    <property type="entry name" value="60S/50S RIBOSOMAL PROTEIN L6/L9"/>
    <property type="match status" value="1"/>
</dbReference>
<feature type="domain" description="Large ribosomal subunit protein uL6 alpha-beta" evidence="9">
    <location>
        <begin position="13"/>
        <end position="83"/>
    </location>
</feature>
<dbReference type="SUPFAM" id="SSF56053">
    <property type="entry name" value="Ribosomal protein L6"/>
    <property type="match status" value="2"/>
</dbReference>
<evidence type="ECO:0000256" key="3">
    <source>
        <dbReference type="ARBA" id="ARBA00022980"/>
    </source>
</evidence>
<evidence type="ECO:0000256" key="2">
    <source>
        <dbReference type="ARBA" id="ARBA00022884"/>
    </source>
</evidence>
<dbReference type="InterPro" id="IPR000702">
    <property type="entry name" value="Ribosomal_uL6-like"/>
</dbReference>
<organism evidence="10">
    <name type="scientific">uncultured Flavobacteriia bacterium</name>
    <dbReference type="NCBI Taxonomy" id="212695"/>
    <lineage>
        <taxon>Bacteria</taxon>
        <taxon>Pseudomonadati</taxon>
        <taxon>Bacteroidota</taxon>
        <taxon>Flavobacteriia</taxon>
        <taxon>environmental samples</taxon>
    </lineage>
</organism>
<dbReference type="GO" id="GO:0003735">
    <property type="term" value="F:structural constituent of ribosome"/>
    <property type="evidence" value="ECO:0007669"/>
    <property type="project" value="UniProtKB-UniRule"/>
</dbReference>
<evidence type="ECO:0000256" key="8">
    <source>
        <dbReference type="SAM" id="MobiDB-lite"/>
    </source>
</evidence>
<dbReference type="InterPro" id="IPR002358">
    <property type="entry name" value="Ribosomal_uL6_CS"/>
</dbReference>
<evidence type="ECO:0000256" key="5">
    <source>
        <dbReference type="HAMAP-Rule" id="MF_01365"/>
    </source>
</evidence>
<evidence type="ECO:0000313" key="10">
    <source>
        <dbReference type="EMBL" id="CCF99290.1"/>
    </source>
</evidence>
<gene>
    <name evidence="5 10" type="primary">rplF</name>
    <name evidence="10" type="ORF">VIS_S3AVA40036</name>
</gene>
<dbReference type="AlphaFoldDB" id="H6RE29"/>
<sequence>MSRIGKEPIDITSGVTIKVSQGNLVTVKGPKGELAQQVDADMIIDIHEGVLEVKRPTEQKRHKAMHGLYRSLIANMVEGVTNGYKKELELVGVGYRAGNTGNLLELTLGYSHPIYFSIPDELKLTTAMEKGSNPAVILEGIDKQLIGEIASKIRELRKPEPYKGKGVRYKGEEVRRKAGKTAAS</sequence>
<keyword evidence="2 5" id="KW-0694">RNA-binding</keyword>
<dbReference type="Gene3D" id="3.90.930.12">
    <property type="entry name" value="Ribosomal protein L6, alpha-beta domain"/>
    <property type="match status" value="2"/>
</dbReference>
<evidence type="ECO:0000256" key="1">
    <source>
        <dbReference type="ARBA" id="ARBA00022730"/>
    </source>
</evidence>
<proteinExistence type="inferred from homology"/>